<dbReference type="PROSITE" id="PS50888">
    <property type="entry name" value="BHLH"/>
    <property type="match status" value="1"/>
</dbReference>
<dbReference type="InterPro" id="IPR047265">
    <property type="entry name" value="PIF1-like_bHLH"/>
</dbReference>
<proteinExistence type="predicted"/>
<keyword evidence="4" id="KW-0539">Nucleus</keyword>
<feature type="compositionally biased region" description="Polar residues" evidence="5">
    <location>
        <begin position="190"/>
        <end position="202"/>
    </location>
</feature>
<dbReference type="AlphaFoldDB" id="A0A2I4FMS2"/>
<feature type="compositionally biased region" description="Polar residues" evidence="5">
    <location>
        <begin position="249"/>
        <end position="271"/>
    </location>
</feature>
<feature type="region of interest" description="Disordered" evidence="5">
    <location>
        <begin position="232"/>
        <end position="275"/>
    </location>
</feature>
<evidence type="ECO:0000256" key="4">
    <source>
        <dbReference type="ARBA" id="ARBA00023242"/>
    </source>
</evidence>
<keyword evidence="3" id="KW-0804">Transcription</keyword>
<evidence type="ECO:0000313" key="8">
    <source>
        <dbReference type="RefSeq" id="XP_018832935.1"/>
    </source>
</evidence>
<keyword evidence="2" id="KW-0805">Transcription regulation</keyword>
<dbReference type="OrthoDB" id="690068at2759"/>
<dbReference type="Proteomes" id="UP000235220">
    <property type="component" value="Chromosome 8"/>
</dbReference>
<gene>
    <name evidence="8" type="primary">LOC109000498</name>
</gene>
<evidence type="ECO:0000256" key="5">
    <source>
        <dbReference type="SAM" id="MobiDB-lite"/>
    </source>
</evidence>
<evidence type="ECO:0000256" key="2">
    <source>
        <dbReference type="ARBA" id="ARBA00023015"/>
    </source>
</evidence>
<dbReference type="InterPro" id="IPR011598">
    <property type="entry name" value="bHLH_dom"/>
</dbReference>
<dbReference type="STRING" id="51240.A0A2I4FMS2"/>
<feature type="compositionally biased region" description="Basic and acidic residues" evidence="5">
    <location>
        <begin position="232"/>
        <end position="242"/>
    </location>
</feature>
<dbReference type="GO" id="GO:0000976">
    <property type="term" value="F:transcription cis-regulatory region binding"/>
    <property type="evidence" value="ECO:0000318"/>
    <property type="project" value="GO_Central"/>
</dbReference>
<dbReference type="RefSeq" id="XP_018832935.1">
    <property type="nucleotide sequence ID" value="XM_018977390.2"/>
</dbReference>
<dbReference type="PANTHER" id="PTHR46807:SF3">
    <property type="entry name" value="BHLH DOMAIN-CONTAINING PROTEIN"/>
    <property type="match status" value="1"/>
</dbReference>
<dbReference type="SMART" id="SM00353">
    <property type="entry name" value="HLH"/>
    <property type="match status" value="1"/>
</dbReference>
<dbReference type="InterPro" id="IPR044273">
    <property type="entry name" value="PIF3-like"/>
</dbReference>
<evidence type="ECO:0000256" key="1">
    <source>
        <dbReference type="ARBA" id="ARBA00004123"/>
    </source>
</evidence>
<name>A0A2I4FMS2_JUGRE</name>
<dbReference type="GO" id="GO:0005634">
    <property type="term" value="C:nucleus"/>
    <property type="evidence" value="ECO:0000318"/>
    <property type="project" value="GO_Central"/>
</dbReference>
<dbReference type="Pfam" id="PF00010">
    <property type="entry name" value="HLH"/>
    <property type="match status" value="1"/>
</dbReference>
<dbReference type="InParanoid" id="A0A2I4FMS2"/>
<dbReference type="CDD" id="cd11445">
    <property type="entry name" value="bHLH_AtPIF_like"/>
    <property type="match status" value="1"/>
</dbReference>
<dbReference type="Gene3D" id="4.10.280.10">
    <property type="entry name" value="Helix-loop-helix DNA-binding domain"/>
    <property type="match status" value="1"/>
</dbReference>
<dbReference type="KEGG" id="jre:109000498"/>
<dbReference type="SUPFAM" id="SSF47459">
    <property type="entry name" value="HLH, helix-loop-helix DNA-binding domain"/>
    <property type="match status" value="1"/>
</dbReference>
<dbReference type="GeneID" id="109000498"/>
<sequence length="565" mass="62743">MSGDDFVELVWENGQILMRDRSGRTFKVKEWRSRYALYPSNAQAEDGGNMHRKRARLETTYSTLKDSTSLDCRDSQDLNYFTDYDYSQTGYHSESSPDLYQQLNLEANRSKTSDDKNSATHPQINVPGPDNANFKPSNASMFVGRSIQELATSRNCHLEPSSFHCQELDTLLGPREKNPSKTPESMAGLHTSNSLEHDLNTSTKTGTAMNLSYLRPEALLKASSPVFTRVDQEMKSSNDERPPLGSRNPCESTMTGQASGSKRSATGPDQNQPEKELIPPVAETQDQSLPHDQHSEAFCRIRINLHNSHDQLPDQTSSALAANTPKGKPAVTSSSVCSLQASNDPTYSLRTYEDHTDQESEYHLSPPISIALRSSCPTLLQKVGEPECFKKQAPARSCGSRGKRSSRTTEVHSLSGKRRREKVKEKMRVLKELIPNCDKVDKVSMLDEAIKYLKTLQLQLQIMSMNAVPLLTYFSPMAAGMYVGMGCSPLYSPTSQVGATADLPGITGNSNIQLMQYGFHGQPFQMHEGCLPNRFDLAQPGLSRASPFTSIDQQDMLSVHGRYPN</sequence>
<evidence type="ECO:0000256" key="3">
    <source>
        <dbReference type="ARBA" id="ARBA00023163"/>
    </source>
</evidence>
<reference evidence="8" key="1">
    <citation type="submission" date="2025-08" db="UniProtKB">
        <authorList>
            <consortium name="RefSeq"/>
        </authorList>
    </citation>
    <scope>IDENTIFICATION</scope>
    <source>
        <tissue evidence="8">Leaves</tissue>
    </source>
</reference>
<evidence type="ECO:0000313" key="7">
    <source>
        <dbReference type="Proteomes" id="UP000235220"/>
    </source>
</evidence>
<evidence type="ECO:0000259" key="6">
    <source>
        <dbReference type="PROSITE" id="PS50888"/>
    </source>
</evidence>
<organism evidence="7 8">
    <name type="scientific">Juglans regia</name>
    <name type="common">English walnut</name>
    <dbReference type="NCBI Taxonomy" id="51240"/>
    <lineage>
        <taxon>Eukaryota</taxon>
        <taxon>Viridiplantae</taxon>
        <taxon>Streptophyta</taxon>
        <taxon>Embryophyta</taxon>
        <taxon>Tracheophyta</taxon>
        <taxon>Spermatophyta</taxon>
        <taxon>Magnoliopsida</taxon>
        <taxon>eudicotyledons</taxon>
        <taxon>Gunneridae</taxon>
        <taxon>Pentapetalae</taxon>
        <taxon>rosids</taxon>
        <taxon>fabids</taxon>
        <taxon>Fagales</taxon>
        <taxon>Juglandaceae</taxon>
        <taxon>Juglans</taxon>
    </lineage>
</organism>
<feature type="region of interest" description="Disordered" evidence="5">
    <location>
        <begin position="393"/>
        <end position="422"/>
    </location>
</feature>
<dbReference type="PANTHER" id="PTHR46807">
    <property type="entry name" value="TRANSCRIPTION FACTOR PIF3"/>
    <property type="match status" value="1"/>
</dbReference>
<dbReference type="GO" id="GO:0010017">
    <property type="term" value="P:red or far-red light signaling pathway"/>
    <property type="evidence" value="ECO:0000318"/>
    <property type="project" value="GO_Central"/>
</dbReference>
<feature type="region of interest" description="Disordered" evidence="5">
    <location>
        <begin position="108"/>
        <end position="133"/>
    </location>
</feature>
<dbReference type="GO" id="GO:0046983">
    <property type="term" value="F:protein dimerization activity"/>
    <property type="evidence" value="ECO:0007669"/>
    <property type="project" value="InterPro"/>
</dbReference>
<accession>A0A2I4FMS2</accession>
<protein>
    <submittedName>
        <fullName evidence="8">Transcription factor PIF3-like</fullName>
    </submittedName>
</protein>
<feature type="region of interest" description="Disordered" evidence="5">
    <location>
        <begin position="172"/>
        <end position="202"/>
    </location>
</feature>
<keyword evidence="7" id="KW-1185">Reference proteome</keyword>
<feature type="region of interest" description="Disordered" evidence="5">
    <location>
        <begin position="309"/>
        <end position="337"/>
    </location>
</feature>
<dbReference type="GO" id="GO:0003700">
    <property type="term" value="F:DNA-binding transcription factor activity"/>
    <property type="evidence" value="ECO:0000318"/>
    <property type="project" value="GO_Central"/>
</dbReference>
<feature type="compositionally biased region" description="Basic and acidic residues" evidence="5">
    <location>
        <begin position="108"/>
        <end position="118"/>
    </location>
</feature>
<feature type="domain" description="BHLH" evidence="6">
    <location>
        <begin position="407"/>
        <end position="456"/>
    </location>
</feature>
<comment type="subcellular location">
    <subcellularLocation>
        <location evidence="1">Nucleus</location>
    </subcellularLocation>
</comment>
<dbReference type="InterPro" id="IPR036638">
    <property type="entry name" value="HLH_DNA-bd_sf"/>
</dbReference>